<sequence length="60" mass="6422">MNETQLDALLQALGNQAAVQTALGQSIERLALSNEQLVAYLKSREPDPDAPPYLDGSKPA</sequence>
<reference evidence="1 2" key="1">
    <citation type="journal article" date="2020" name="Microorganisms">
        <title>Reliable Identification of Environmental Pseudomonas Isolates Using the rpoD Gene.</title>
        <authorList>
            <consortium name="The Broad Institute Genome Sequencing Platform"/>
            <person name="Girard L."/>
            <person name="Lood C."/>
            <person name="Rokni-Zadeh H."/>
            <person name="van Noort V."/>
            <person name="Lavigne R."/>
            <person name="De Mot R."/>
        </authorList>
    </citation>
    <scope>NUCLEOTIDE SEQUENCE [LARGE SCALE GENOMIC DNA]</scope>
    <source>
        <strain evidence="1 2">RW9S1A</strain>
    </source>
</reference>
<accession>A0A9E6PVA3</accession>
<gene>
    <name evidence="1" type="ORF">HU772_018800</name>
</gene>
<reference evidence="1 2" key="2">
    <citation type="journal article" date="2021" name="Microorganisms">
        <title>The Ever-Expanding Pseudomonas Genus: Description of 43 New Species and Partition of the Pseudomonas putida Group.</title>
        <authorList>
            <person name="Girard L."/>
            <person name="Lood C."/>
            <person name="Hofte M."/>
            <person name="Vandamme P."/>
            <person name="Rokni-Zadeh H."/>
            <person name="van Noort V."/>
            <person name="Lavigne R."/>
            <person name="De Mot R."/>
        </authorList>
    </citation>
    <scope>NUCLEOTIDE SEQUENCE [LARGE SCALE GENOMIC DNA]</scope>
    <source>
        <strain evidence="1 2">RW9S1A</strain>
    </source>
</reference>
<keyword evidence="2" id="KW-1185">Reference proteome</keyword>
<dbReference type="EMBL" id="CP077095">
    <property type="protein sequence ID" value="QXI37370.1"/>
    <property type="molecule type" value="Genomic_DNA"/>
</dbReference>
<proteinExistence type="predicted"/>
<organism evidence="1 2">
    <name type="scientific">Pseudomonas xantholysinigenes</name>
    <dbReference type="NCBI Taxonomy" id="2745490"/>
    <lineage>
        <taxon>Bacteria</taxon>
        <taxon>Pseudomonadati</taxon>
        <taxon>Pseudomonadota</taxon>
        <taxon>Gammaproteobacteria</taxon>
        <taxon>Pseudomonadales</taxon>
        <taxon>Pseudomonadaceae</taxon>
        <taxon>Pseudomonas</taxon>
    </lineage>
</organism>
<dbReference type="Proteomes" id="UP000633418">
    <property type="component" value="Chromosome"/>
</dbReference>
<name>A0A9E6PVA3_9PSED</name>
<dbReference type="RefSeq" id="WP_186660086.1">
    <property type="nucleotide sequence ID" value="NZ_CP077095.1"/>
</dbReference>
<evidence type="ECO:0000313" key="1">
    <source>
        <dbReference type="EMBL" id="QXI37370.1"/>
    </source>
</evidence>
<protein>
    <submittedName>
        <fullName evidence="1">Uncharacterized protein</fullName>
    </submittedName>
</protein>
<dbReference type="AlphaFoldDB" id="A0A9E6PVA3"/>
<dbReference type="KEGG" id="pxn:HU772_018800"/>
<evidence type="ECO:0000313" key="2">
    <source>
        <dbReference type="Proteomes" id="UP000633418"/>
    </source>
</evidence>